<accession>A0A819HGA5</accession>
<dbReference type="AlphaFoldDB" id="A0A819HGA5"/>
<sequence length="132" mass="16032">MFWINLFRRIEYRLVLNNWSSSDIPNSVLCDQLQQQLKYYKFRRVPTKTGKALFYLFFQKQEKTYYALRVAVSIKNISLVRYRHRNAISPAIHRPDDIPPSELQYYSVPSKNIVDMIRYDFTKYYDRFANKV</sequence>
<comment type="caution">
    <text evidence="1">The sequence shown here is derived from an EMBL/GenBank/DDBJ whole genome shotgun (WGS) entry which is preliminary data.</text>
</comment>
<reference evidence="1" key="1">
    <citation type="submission" date="2021-02" db="EMBL/GenBank/DDBJ databases">
        <authorList>
            <person name="Nowell W R."/>
        </authorList>
    </citation>
    <scope>NUCLEOTIDE SEQUENCE</scope>
</reference>
<dbReference type="EMBL" id="CAJOBE010003689">
    <property type="protein sequence ID" value="CAF3895403.1"/>
    <property type="molecule type" value="Genomic_DNA"/>
</dbReference>
<protein>
    <submittedName>
        <fullName evidence="1">Uncharacterized protein</fullName>
    </submittedName>
</protein>
<proteinExistence type="predicted"/>
<dbReference type="Proteomes" id="UP000663874">
    <property type="component" value="Unassembled WGS sequence"/>
</dbReference>
<organism evidence="1 2">
    <name type="scientific">Rotaria sordida</name>
    <dbReference type="NCBI Taxonomy" id="392033"/>
    <lineage>
        <taxon>Eukaryota</taxon>
        <taxon>Metazoa</taxon>
        <taxon>Spiralia</taxon>
        <taxon>Gnathifera</taxon>
        <taxon>Rotifera</taxon>
        <taxon>Eurotatoria</taxon>
        <taxon>Bdelloidea</taxon>
        <taxon>Philodinida</taxon>
        <taxon>Philodinidae</taxon>
        <taxon>Rotaria</taxon>
    </lineage>
</organism>
<gene>
    <name evidence="1" type="ORF">FNK824_LOCUS20284</name>
</gene>
<evidence type="ECO:0000313" key="1">
    <source>
        <dbReference type="EMBL" id="CAF3895403.1"/>
    </source>
</evidence>
<name>A0A819HGA5_9BILA</name>
<evidence type="ECO:0000313" key="2">
    <source>
        <dbReference type="Proteomes" id="UP000663874"/>
    </source>
</evidence>